<feature type="transmembrane region" description="Helical" evidence="6">
    <location>
        <begin position="431"/>
        <end position="452"/>
    </location>
</feature>
<gene>
    <name evidence="7" type="ORF">SDRG_07414</name>
</gene>
<protein>
    <recommendedName>
        <fullName evidence="9">MATE efflux family protein</fullName>
    </recommendedName>
</protein>
<dbReference type="PANTHER" id="PTHR11206">
    <property type="entry name" value="MULTIDRUG RESISTANCE PROTEIN"/>
    <property type="match status" value="1"/>
</dbReference>
<dbReference type="OrthoDB" id="2126698at2759"/>
<feature type="transmembrane region" description="Helical" evidence="6">
    <location>
        <begin position="200"/>
        <end position="226"/>
    </location>
</feature>
<evidence type="ECO:0000256" key="5">
    <source>
        <dbReference type="ARBA" id="ARBA00023136"/>
    </source>
</evidence>
<dbReference type="EMBL" id="JH767152">
    <property type="protein sequence ID" value="EQC35185.1"/>
    <property type="molecule type" value="Genomic_DNA"/>
</dbReference>
<dbReference type="AlphaFoldDB" id="T0QMX9"/>
<feature type="transmembrane region" description="Helical" evidence="6">
    <location>
        <begin position="330"/>
        <end position="350"/>
    </location>
</feature>
<comment type="similarity">
    <text evidence="2">Belongs to the multi antimicrobial extrusion (MATE) (TC 2.A.66.1) family.</text>
</comment>
<evidence type="ECO:0008006" key="9">
    <source>
        <dbReference type="Google" id="ProtNLM"/>
    </source>
</evidence>
<keyword evidence="3 6" id="KW-0812">Transmembrane</keyword>
<feature type="transmembrane region" description="Helical" evidence="6">
    <location>
        <begin position="27"/>
        <end position="47"/>
    </location>
</feature>
<feature type="transmembrane region" description="Helical" evidence="6">
    <location>
        <begin position="272"/>
        <end position="291"/>
    </location>
</feature>
<keyword evidence="4 6" id="KW-1133">Transmembrane helix</keyword>
<evidence type="ECO:0000256" key="3">
    <source>
        <dbReference type="ARBA" id="ARBA00022692"/>
    </source>
</evidence>
<evidence type="ECO:0000313" key="8">
    <source>
        <dbReference type="Proteomes" id="UP000030762"/>
    </source>
</evidence>
<dbReference type="InParanoid" id="T0QMX9"/>
<feature type="transmembrane region" description="Helical" evidence="6">
    <location>
        <begin position="400"/>
        <end position="425"/>
    </location>
</feature>
<name>T0QMX9_SAPDV</name>
<sequence>MSTIESTPLLHPTFNAWAEGLGVMRMALPLMATFVLESLPTLLALAIVGHLDMADVQDYVSAAALSTMLTAVTGISVGNGLISAMDTLCSQAVGAKKSELLGLHLRTGVLVVGAAYVLMVLINVNAQVVLETLGQDARVASFAGTYSRITILGLPGLYLYELVKRTLQAQNIASPMVHIALLSNGIYVALAYLFCYHSPLGFYGAAFAWLVSNWSLALLTLLYLCVSSAHQSWALDTTSWRQASMHAPAFLQLGAAGMAMMLMEWWAFELMALLAGMLVHPAVAISVHAIVANVSSSVYSIFLGVSVATGVRVGQLIGADNVAHAKHMSTLGLALTAATGVFVALGLVAARAYIPTWIVNDPTTIAQAQDTLLVLAIFEVLDGVNCTAKGILRAMGKQHLGVYVSLFAYYVVGVPLAALLGLYYAVGVAGLWVGLAAGVSFSALTLTGIVLYPGNWSTIVNHATKASMSLA</sequence>
<dbReference type="NCBIfam" id="TIGR00797">
    <property type="entry name" value="matE"/>
    <property type="match status" value="1"/>
</dbReference>
<dbReference type="OMA" id="RIEGAFY"/>
<dbReference type="RefSeq" id="XP_008611469.1">
    <property type="nucleotide sequence ID" value="XM_008613247.1"/>
</dbReference>
<dbReference type="GO" id="GO:0015297">
    <property type="term" value="F:antiporter activity"/>
    <property type="evidence" value="ECO:0007669"/>
    <property type="project" value="InterPro"/>
</dbReference>
<evidence type="ECO:0000256" key="4">
    <source>
        <dbReference type="ARBA" id="ARBA00022989"/>
    </source>
</evidence>
<keyword evidence="8" id="KW-1185">Reference proteome</keyword>
<feature type="transmembrane region" description="Helical" evidence="6">
    <location>
        <begin position="59"/>
        <end position="82"/>
    </location>
</feature>
<evidence type="ECO:0000256" key="6">
    <source>
        <dbReference type="SAM" id="Phobius"/>
    </source>
</evidence>
<feature type="transmembrane region" description="Helical" evidence="6">
    <location>
        <begin position="142"/>
        <end position="160"/>
    </location>
</feature>
<dbReference type="VEuPathDB" id="FungiDB:SDRG_07414"/>
<dbReference type="GeneID" id="19948141"/>
<feature type="transmembrane region" description="Helical" evidence="6">
    <location>
        <begin position="172"/>
        <end position="194"/>
    </location>
</feature>
<evidence type="ECO:0000256" key="1">
    <source>
        <dbReference type="ARBA" id="ARBA00004141"/>
    </source>
</evidence>
<dbReference type="Pfam" id="PF01554">
    <property type="entry name" value="MatE"/>
    <property type="match status" value="2"/>
</dbReference>
<dbReference type="InterPro" id="IPR002528">
    <property type="entry name" value="MATE_fam"/>
</dbReference>
<feature type="transmembrane region" description="Helical" evidence="6">
    <location>
        <begin position="298"/>
        <end position="318"/>
    </location>
</feature>
<organism evidence="7 8">
    <name type="scientific">Saprolegnia diclina (strain VS20)</name>
    <dbReference type="NCBI Taxonomy" id="1156394"/>
    <lineage>
        <taxon>Eukaryota</taxon>
        <taxon>Sar</taxon>
        <taxon>Stramenopiles</taxon>
        <taxon>Oomycota</taxon>
        <taxon>Saprolegniomycetes</taxon>
        <taxon>Saprolegniales</taxon>
        <taxon>Saprolegniaceae</taxon>
        <taxon>Saprolegnia</taxon>
    </lineage>
</organism>
<dbReference type="CDD" id="cd13132">
    <property type="entry name" value="MATE_eukaryotic"/>
    <property type="match status" value="1"/>
</dbReference>
<dbReference type="GO" id="GO:1990961">
    <property type="term" value="P:xenobiotic detoxification by transmembrane export across the plasma membrane"/>
    <property type="evidence" value="ECO:0007669"/>
    <property type="project" value="InterPro"/>
</dbReference>
<comment type="subcellular location">
    <subcellularLocation>
        <location evidence="1">Membrane</location>
        <topology evidence="1">Multi-pass membrane protein</topology>
    </subcellularLocation>
</comment>
<keyword evidence="5 6" id="KW-0472">Membrane</keyword>
<feature type="transmembrane region" description="Helical" evidence="6">
    <location>
        <begin position="247"/>
        <end position="266"/>
    </location>
</feature>
<dbReference type="GO" id="GO:0042910">
    <property type="term" value="F:xenobiotic transmembrane transporter activity"/>
    <property type="evidence" value="ECO:0007669"/>
    <property type="project" value="InterPro"/>
</dbReference>
<reference evidence="7 8" key="1">
    <citation type="submission" date="2012-04" db="EMBL/GenBank/DDBJ databases">
        <title>The Genome Sequence of Saprolegnia declina VS20.</title>
        <authorList>
            <consortium name="The Broad Institute Genome Sequencing Platform"/>
            <person name="Russ C."/>
            <person name="Nusbaum C."/>
            <person name="Tyler B."/>
            <person name="van West P."/>
            <person name="Dieguez-Uribeondo J."/>
            <person name="de Bruijn I."/>
            <person name="Tripathy S."/>
            <person name="Jiang R."/>
            <person name="Young S.K."/>
            <person name="Zeng Q."/>
            <person name="Gargeya S."/>
            <person name="Fitzgerald M."/>
            <person name="Haas B."/>
            <person name="Abouelleil A."/>
            <person name="Alvarado L."/>
            <person name="Arachchi H.M."/>
            <person name="Berlin A."/>
            <person name="Chapman S.B."/>
            <person name="Goldberg J."/>
            <person name="Griggs A."/>
            <person name="Gujja S."/>
            <person name="Hansen M."/>
            <person name="Howarth C."/>
            <person name="Imamovic A."/>
            <person name="Larimer J."/>
            <person name="McCowen C."/>
            <person name="Montmayeur A."/>
            <person name="Murphy C."/>
            <person name="Neiman D."/>
            <person name="Pearson M."/>
            <person name="Priest M."/>
            <person name="Roberts A."/>
            <person name="Saif S."/>
            <person name="Shea T."/>
            <person name="Sisk P."/>
            <person name="Sykes S."/>
            <person name="Wortman J."/>
            <person name="Nusbaum C."/>
            <person name="Birren B."/>
        </authorList>
    </citation>
    <scope>NUCLEOTIDE SEQUENCE [LARGE SCALE GENOMIC DNA]</scope>
    <source>
        <strain evidence="7 8">VS20</strain>
    </source>
</reference>
<dbReference type="Proteomes" id="UP000030762">
    <property type="component" value="Unassembled WGS sequence"/>
</dbReference>
<accession>T0QMX9</accession>
<dbReference type="InterPro" id="IPR045069">
    <property type="entry name" value="MATE_euk"/>
</dbReference>
<dbReference type="eggNOG" id="KOG1347">
    <property type="taxonomic scope" value="Eukaryota"/>
</dbReference>
<proteinExistence type="inferred from homology"/>
<dbReference type="GO" id="GO:0016020">
    <property type="term" value="C:membrane"/>
    <property type="evidence" value="ECO:0007669"/>
    <property type="project" value="UniProtKB-SubCell"/>
</dbReference>
<feature type="transmembrane region" description="Helical" evidence="6">
    <location>
        <begin position="103"/>
        <end position="122"/>
    </location>
</feature>
<dbReference type="STRING" id="1156394.T0QMX9"/>
<evidence type="ECO:0000256" key="2">
    <source>
        <dbReference type="ARBA" id="ARBA00010199"/>
    </source>
</evidence>
<evidence type="ECO:0000313" key="7">
    <source>
        <dbReference type="EMBL" id="EQC35185.1"/>
    </source>
</evidence>